<evidence type="ECO:0000256" key="7">
    <source>
        <dbReference type="ARBA" id="ARBA00023211"/>
    </source>
</evidence>
<keyword evidence="6 8" id="KW-0472">Membrane</keyword>
<dbReference type="Proteomes" id="UP001079657">
    <property type="component" value="Unassembled WGS sequence"/>
</dbReference>
<dbReference type="HAMAP" id="MF_01521">
    <property type="entry name" value="MntP_pump"/>
    <property type="match status" value="1"/>
</dbReference>
<evidence type="ECO:0000313" key="10">
    <source>
        <dbReference type="Proteomes" id="UP001079657"/>
    </source>
</evidence>
<evidence type="ECO:0000256" key="3">
    <source>
        <dbReference type="ARBA" id="ARBA00022692"/>
    </source>
</evidence>
<feature type="transmembrane region" description="Helical" evidence="8">
    <location>
        <begin position="6"/>
        <end position="24"/>
    </location>
</feature>
<keyword evidence="1 8" id="KW-0813">Transport</keyword>
<feature type="transmembrane region" description="Helical" evidence="8">
    <location>
        <begin position="133"/>
        <end position="152"/>
    </location>
</feature>
<feature type="transmembrane region" description="Helical" evidence="8">
    <location>
        <begin position="164"/>
        <end position="182"/>
    </location>
</feature>
<keyword evidence="3 8" id="KW-0812">Transmembrane</keyword>
<evidence type="ECO:0000256" key="2">
    <source>
        <dbReference type="ARBA" id="ARBA00022475"/>
    </source>
</evidence>
<comment type="similarity">
    <text evidence="8">Belongs to the MntP (TC 9.B.29) family.</text>
</comment>
<proteinExistence type="inferred from homology"/>
<evidence type="ECO:0000256" key="5">
    <source>
        <dbReference type="ARBA" id="ARBA00023065"/>
    </source>
</evidence>
<keyword evidence="5 8" id="KW-0406">Ion transport</keyword>
<protein>
    <recommendedName>
        <fullName evidence="8">Putative manganese efflux pump MntP</fullName>
    </recommendedName>
</protein>
<dbReference type="Pfam" id="PF02659">
    <property type="entry name" value="Mntp"/>
    <property type="match status" value="1"/>
</dbReference>
<dbReference type="EMBL" id="JAPQES010000003">
    <property type="protein sequence ID" value="MCY6370962.1"/>
    <property type="molecule type" value="Genomic_DNA"/>
</dbReference>
<dbReference type="InterPro" id="IPR003810">
    <property type="entry name" value="Mntp/YtaF"/>
</dbReference>
<comment type="function">
    <text evidence="8">Probably functions as a manganese efflux pump.</text>
</comment>
<name>A0ABT4CPK1_9CLOT</name>
<comment type="subcellular location">
    <subcellularLocation>
        <location evidence="8">Cell membrane</location>
        <topology evidence="8">Multi-pass membrane protein</topology>
    </subcellularLocation>
</comment>
<sequence length="183" mass="20125">MDLYSLLIIALALALDAFGVALSIGINKGIKFKNKLWFSTSFGFFQFLFAFIGAYAGFLFTTYVLALPKVIGGVIIAVVGALMLKEGLEEKDENILLDKKMYFILGISVSIDAAVVGFTVFNNIANKLLLLKYTLFIGLVSLIMSGFAFVISKYLRKIKVVAKYADYVGGIILILFGLKMIFL</sequence>
<keyword evidence="7 8" id="KW-0464">Manganese</keyword>
<dbReference type="PANTHER" id="PTHR35529:SF1">
    <property type="entry name" value="MANGANESE EFFLUX PUMP MNTP-RELATED"/>
    <property type="match status" value="1"/>
</dbReference>
<accession>A0ABT4CPK1</accession>
<keyword evidence="10" id="KW-1185">Reference proteome</keyword>
<dbReference type="InterPro" id="IPR022929">
    <property type="entry name" value="Put_MntP"/>
</dbReference>
<comment type="caution">
    <text evidence="9">The sequence shown here is derived from an EMBL/GenBank/DDBJ whole genome shotgun (WGS) entry which is preliminary data.</text>
</comment>
<dbReference type="PANTHER" id="PTHR35529">
    <property type="entry name" value="MANGANESE EFFLUX PUMP MNTP-RELATED"/>
    <property type="match status" value="1"/>
</dbReference>
<feature type="transmembrane region" description="Helical" evidence="8">
    <location>
        <begin position="102"/>
        <end position="121"/>
    </location>
</feature>
<evidence type="ECO:0000256" key="4">
    <source>
        <dbReference type="ARBA" id="ARBA00022989"/>
    </source>
</evidence>
<feature type="transmembrane region" description="Helical" evidence="8">
    <location>
        <begin position="63"/>
        <end position="82"/>
    </location>
</feature>
<organism evidence="9 10">
    <name type="scientific">Clostridium ganghwense</name>
    <dbReference type="NCBI Taxonomy" id="312089"/>
    <lineage>
        <taxon>Bacteria</taxon>
        <taxon>Bacillati</taxon>
        <taxon>Bacillota</taxon>
        <taxon>Clostridia</taxon>
        <taxon>Eubacteriales</taxon>
        <taxon>Clostridiaceae</taxon>
        <taxon>Clostridium</taxon>
    </lineage>
</organism>
<dbReference type="RefSeq" id="WP_268049802.1">
    <property type="nucleotide sequence ID" value="NZ_JAPQES010000003.1"/>
</dbReference>
<evidence type="ECO:0000256" key="6">
    <source>
        <dbReference type="ARBA" id="ARBA00023136"/>
    </source>
</evidence>
<gene>
    <name evidence="8" type="primary">mntP</name>
    <name evidence="9" type="ORF">OXH55_09995</name>
</gene>
<feature type="transmembrane region" description="Helical" evidence="8">
    <location>
        <begin position="36"/>
        <end position="57"/>
    </location>
</feature>
<evidence type="ECO:0000256" key="1">
    <source>
        <dbReference type="ARBA" id="ARBA00022448"/>
    </source>
</evidence>
<keyword evidence="4 8" id="KW-1133">Transmembrane helix</keyword>
<evidence type="ECO:0000256" key="8">
    <source>
        <dbReference type="HAMAP-Rule" id="MF_01521"/>
    </source>
</evidence>
<evidence type="ECO:0000313" key="9">
    <source>
        <dbReference type="EMBL" id="MCY6370962.1"/>
    </source>
</evidence>
<reference evidence="9" key="1">
    <citation type="submission" date="2022-12" db="EMBL/GenBank/DDBJ databases">
        <authorList>
            <person name="Wang J."/>
        </authorList>
    </citation>
    <scope>NUCLEOTIDE SEQUENCE</scope>
    <source>
        <strain evidence="9">HY-42-06</strain>
    </source>
</reference>
<keyword evidence="2 8" id="KW-1003">Cell membrane</keyword>